<organism evidence="1 2">
    <name type="scientific">Limnobacter thiooxidans</name>
    <dbReference type="NCBI Taxonomy" id="131080"/>
    <lineage>
        <taxon>Bacteria</taxon>
        <taxon>Pseudomonadati</taxon>
        <taxon>Pseudomonadota</taxon>
        <taxon>Betaproteobacteria</taxon>
        <taxon>Burkholderiales</taxon>
        <taxon>Burkholderiaceae</taxon>
        <taxon>Limnobacter</taxon>
    </lineage>
</organism>
<dbReference type="EMBL" id="AP028947">
    <property type="protein sequence ID" value="BET26497.1"/>
    <property type="molecule type" value="Genomic_DNA"/>
</dbReference>
<sequence length="353" mass="39151">MLGGFVAEQDDKLGIGCAVLVDPKKAEAPEIEAAADELKSRRIFVRGYVGPAANVLDVSRMVELFPYDLLVIATHCGDAPGWRWTYEFADSSGKPRHLEVDTAIGVALSDCDDDKVLITQLYNFVSLDGVSWHDPDRESKLVVGAAIVDFTARIDELEPVLKTPVDRVHGAAVLQMHDNNYLPIPRAVAGHGSPVILNNACASWHRLSETFILGGARAYFGTLYPVTVYDAEPVTTGLLGKHFGKPLPVALWASQREAYGVNSHRCPYVMAGIFPQRLRTKFRDVPAETVKTLLQTARQYKRQLKNEVGLSEKTKEGIKDTFEYLEREAKGLYERWISPRNIANPPANPTRHN</sequence>
<accession>A0AA86JL09</accession>
<keyword evidence="2" id="KW-1185">Reference proteome</keyword>
<gene>
    <name evidence="1" type="ORF">RGQ30_19980</name>
</gene>
<protein>
    <submittedName>
        <fullName evidence="1">Uncharacterized protein</fullName>
    </submittedName>
</protein>
<proteinExistence type="predicted"/>
<name>A0AA86JL09_9BURK</name>
<dbReference type="Proteomes" id="UP001329151">
    <property type="component" value="Chromosome"/>
</dbReference>
<dbReference type="KEGG" id="lto:RGQ30_19980"/>
<reference evidence="1 2" key="1">
    <citation type="submission" date="2023-10" db="EMBL/GenBank/DDBJ databases">
        <title>Complete Genome Sequence of Limnobacter thiooxidans CS-K2T, Isolated from freshwater lake sediments in Bavaria, Germany.</title>
        <authorList>
            <person name="Naruki M."/>
            <person name="Watanabe A."/>
            <person name="Warashina T."/>
            <person name="Morita T."/>
            <person name="Arakawa K."/>
        </authorList>
    </citation>
    <scope>NUCLEOTIDE SEQUENCE [LARGE SCALE GENOMIC DNA]</scope>
    <source>
        <strain evidence="1 2">CS-K2</strain>
    </source>
</reference>
<evidence type="ECO:0000313" key="1">
    <source>
        <dbReference type="EMBL" id="BET26497.1"/>
    </source>
</evidence>
<dbReference type="AlphaFoldDB" id="A0AA86JL09"/>
<evidence type="ECO:0000313" key="2">
    <source>
        <dbReference type="Proteomes" id="UP001329151"/>
    </source>
</evidence>